<feature type="compositionally biased region" description="Polar residues" evidence="1">
    <location>
        <begin position="281"/>
        <end position="290"/>
    </location>
</feature>
<feature type="compositionally biased region" description="Polar residues" evidence="1">
    <location>
        <begin position="123"/>
        <end position="148"/>
    </location>
</feature>
<evidence type="ECO:0008006" key="4">
    <source>
        <dbReference type="Google" id="ProtNLM"/>
    </source>
</evidence>
<dbReference type="RefSeq" id="WP_311691167.1">
    <property type="nucleotide sequence ID" value="NZ_JAVREY010000002.1"/>
</dbReference>
<sequence>MRRLARTVLFRRTEALPVVTLPAALPFAGAALRVMRAAAGRRALHLAVLVGGLFALGLLCEGQAHAADGTLAAATSPTASTATRAPAHAETRRPVQQTVLPIEGAVSSMVGRAVRQGSPLAHPSTSATHVTPNTGCTSATRPTPNTGRTPVARRMPSTGPTSTARPASSTGPAPTLRPAPTALGALADPVTHVTHVTRVTSVTRVVSTMVRPVEDTLVRTVSEGLADAPSPRLSLPTVSSLPSLPVLPSAPSLPSVPGLPALPELPGLPGETGLSGVPVASTPSGHTVSGPSVADRASGEAEHHRAGERREAGPQAVEVDGAAGRYAHRALRLPRTAHAPLHQSPGDAPSGVSGTQPVGDDGAPRHSDGHAVALILRAPLRLLPGSTAVVTADGTRDRHRDIPEFPG</sequence>
<reference evidence="3" key="1">
    <citation type="submission" date="2023-07" db="EMBL/GenBank/DDBJ databases">
        <title>30 novel species of actinomycetes from the DSMZ collection.</title>
        <authorList>
            <person name="Nouioui I."/>
        </authorList>
    </citation>
    <scope>NUCLEOTIDE SEQUENCE [LARGE SCALE GENOMIC DNA]</scope>
    <source>
        <strain evidence="3">DSM 41699</strain>
    </source>
</reference>
<evidence type="ECO:0000313" key="2">
    <source>
        <dbReference type="EMBL" id="MDT0461796.1"/>
    </source>
</evidence>
<proteinExistence type="predicted"/>
<evidence type="ECO:0000256" key="1">
    <source>
        <dbReference type="SAM" id="MobiDB-lite"/>
    </source>
</evidence>
<feature type="compositionally biased region" description="Low complexity" evidence="1">
    <location>
        <begin position="267"/>
        <end position="276"/>
    </location>
</feature>
<keyword evidence="3" id="KW-1185">Reference proteome</keyword>
<comment type="caution">
    <text evidence="2">The sequence shown here is derived from an EMBL/GenBank/DDBJ whole genome shotgun (WGS) entry which is preliminary data.</text>
</comment>
<feature type="region of interest" description="Disordered" evidence="1">
    <location>
        <begin position="267"/>
        <end position="315"/>
    </location>
</feature>
<feature type="compositionally biased region" description="Polar residues" evidence="1">
    <location>
        <begin position="158"/>
        <end position="169"/>
    </location>
</feature>
<gene>
    <name evidence="2" type="ORF">RM764_02050</name>
</gene>
<protein>
    <recommendedName>
        <fullName evidence="4">Secreted protein</fullName>
    </recommendedName>
</protein>
<dbReference type="Proteomes" id="UP001183809">
    <property type="component" value="Unassembled WGS sequence"/>
</dbReference>
<name>A0ABU2TLI0_9ACTN</name>
<feature type="compositionally biased region" description="Basic and acidic residues" evidence="1">
    <location>
        <begin position="297"/>
        <end position="312"/>
    </location>
</feature>
<organism evidence="2 3">
    <name type="scientific">Streptomyces gibsoniae</name>
    <dbReference type="NCBI Taxonomy" id="3075529"/>
    <lineage>
        <taxon>Bacteria</taxon>
        <taxon>Bacillati</taxon>
        <taxon>Actinomycetota</taxon>
        <taxon>Actinomycetes</taxon>
        <taxon>Kitasatosporales</taxon>
        <taxon>Streptomycetaceae</taxon>
        <taxon>Streptomyces</taxon>
    </lineage>
</organism>
<evidence type="ECO:0000313" key="3">
    <source>
        <dbReference type="Proteomes" id="UP001183809"/>
    </source>
</evidence>
<feature type="region of interest" description="Disordered" evidence="1">
    <location>
        <begin position="339"/>
        <end position="367"/>
    </location>
</feature>
<feature type="compositionally biased region" description="Low complexity" evidence="1">
    <location>
        <begin position="170"/>
        <end position="181"/>
    </location>
</feature>
<dbReference type="EMBL" id="JAVREY010000002">
    <property type="protein sequence ID" value="MDT0461796.1"/>
    <property type="molecule type" value="Genomic_DNA"/>
</dbReference>
<accession>A0ABU2TLI0</accession>
<feature type="region of interest" description="Disordered" evidence="1">
    <location>
        <begin position="115"/>
        <end position="181"/>
    </location>
</feature>